<protein>
    <submittedName>
        <fullName evidence="2">Uncharacterized protein</fullName>
    </submittedName>
</protein>
<dbReference type="AlphaFoldDB" id="A0A8H6TDV1"/>
<dbReference type="GO" id="GO:0000182">
    <property type="term" value="F:rDNA binding"/>
    <property type="evidence" value="ECO:0007669"/>
    <property type="project" value="TreeGrafter"/>
</dbReference>
<dbReference type="GO" id="GO:0042790">
    <property type="term" value="P:nucleolar large rRNA transcription by RNA polymerase I"/>
    <property type="evidence" value="ECO:0007669"/>
    <property type="project" value="InterPro"/>
</dbReference>
<dbReference type="GO" id="GO:0006361">
    <property type="term" value="P:transcription initiation at RNA polymerase I promoter"/>
    <property type="evidence" value="ECO:0007669"/>
    <property type="project" value="TreeGrafter"/>
</dbReference>
<dbReference type="RefSeq" id="XP_037225668.1">
    <property type="nucleotide sequence ID" value="XM_037357758.1"/>
</dbReference>
<evidence type="ECO:0000313" key="2">
    <source>
        <dbReference type="EMBL" id="KAF7315645.1"/>
    </source>
</evidence>
<dbReference type="PANTHER" id="PTHR28079:SF1">
    <property type="entry name" value="RNA POLYMERASE I-SPECIFIC TRANSCRIPTION INITIATION FACTOR RRN5"/>
    <property type="match status" value="1"/>
</dbReference>
<dbReference type="GeneID" id="59340274"/>
<organism evidence="2 3">
    <name type="scientific">Mycena indigotica</name>
    <dbReference type="NCBI Taxonomy" id="2126181"/>
    <lineage>
        <taxon>Eukaryota</taxon>
        <taxon>Fungi</taxon>
        <taxon>Dikarya</taxon>
        <taxon>Basidiomycota</taxon>
        <taxon>Agaricomycotina</taxon>
        <taxon>Agaricomycetes</taxon>
        <taxon>Agaricomycetidae</taxon>
        <taxon>Agaricales</taxon>
        <taxon>Marasmiineae</taxon>
        <taxon>Mycenaceae</taxon>
        <taxon>Mycena</taxon>
    </lineage>
</organism>
<name>A0A8H6TDV1_9AGAR</name>
<accession>A0A8H6TDV1</accession>
<dbReference type="PANTHER" id="PTHR28079">
    <property type="entry name" value="RNA POLYMERASE I-SPECIFIC TRANSCRIPTION INITIATION FACTOR RRN5"/>
    <property type="match status" value="1"/>
</dbReference>
<dbReference type="Proteomes" id="UP000636479">
    <property type="component" value="Unassembled WGS sequence"/>
</dbReference>
<keyword evidence="3" id="KW-1185">Reference proteome</keyword>
<feature type="region of interest" description="Disordered" evidence="1">
    <location>
        <begin position="252"/>
        <end position="279"/>
    </location>
</feature>
<evidence type="ECO:0000256" key="1">
    <source>
        <dbReference type="SAM" id="MobiDB-lite"/>
    </source>
</evidence>
<dbReference type="OrthoDB" id="2240312at2759"/>
<sequence>MAYAEYEFHLSQFRAHLSGTTPHPLPASFIAPTGYWTSAEKDAFFHGLQIHSRIRPDLIAAGIKTKTAIDVCTYIDLLDAAAEEFAPVPSLRALLKPAMEMSDLWIEHEESQAPKLVEMEREMEKDEPDDMSDTENDTWQKENALSRLNVHHLSALDKMRRHAFRDPPSDGTTAPESKRRAYKRLYMRKKRAETTGTDADLDSVKLIVGRKVTRLLGRKPRPAKYKVRGTKKWIHSIDGGQQRKITPAVTLEVQESSSSSGDSDTKHTRKGGLPSVSRATRELEKKGIDASVLSDSELDVFALSVLGKLMKSTHNDVAPEGVEEKFRTCLSFETVVLLKDILLDFITPVIHNAISLREKEVTLKQDITVWRLDKQDEITASNVNDALRMHPQSYAFATEEDRSEVESNASESDDEGERRFTEDKADFPLRLSLAREIMSPFINLLTEDDDDDLLAADTDEDELICELDEEVVLDGLDRQKEVDYDKELWIATRQHVL</sequence>
<gene>
    <name evidence="2" type="ORF">MIND_00080000</name>
</gene>
<dbReference type="GO" id="GO:0001181">
    <property type="term" value="F:RNA polymerase I general transcription initiation factor activity"/>
    <property type="evidence" value="ECO:0007669"/>
    <property type="project" value="TreeGrafter"/>
</dbReference>
<dbReference type="InterPro" id="IPR039601">
    <property type="entry name" value="Rrn5"/>
</dbReference>
<dbReference type="EMBL" id="JACAZF010000001">
    <property type="protein sequence ID" value="KAF7315645.1"/>
    <property type="molecule type" value="Genomic_DNA"/>
</dbReference>
<proteinExistence type="predicted"/>
<feature type="region of interest" description="Disordered" evidence="1">
    <location>
        <begin position="397"/>
        <end position="420"/>
    </location>
</feature>
<reference evidence="2" key="1">
    <citation type="submission" date="2020-05" db="EMBL/GenBank/DDBJ databases">
        <title>Mycena genomes resolve the evolution of fungal bioluminescence.</title>
        <authorList>
            <person name="Tsai I.J."/>
        </authorList>
    </citation>
    <scope>NUCLEOTIDE SEQUENCE</scope>
    <source>
        <strain evidence="2">171206Taipei</strain>
    </source>
</reference>
<evidence type="ECO:0000313" key="3">
    <source>
        <dbReference type="Proteomes" id="UP000636479"/>
    </source>
</evidence>
<dbReference type="GO" id="GO:0000500">
    <property type="term" value="C:RNA polymerase I upstream activating factor complex"/>
    <property type="evidence" value="ECO:0007669"/>
    <property type="project" value="InterPro"/>
</dbReference>
<comment type="caution">
    <text evidence="2">The sequence shown here is derived from an EMBL/GenBank/DDBJ whole genome shotgun (WGS) entry which is preliminary data.</text>
</comment>